<dbReference type="PANTHER" id="PTHR33927:SF5">
    <property type="entry name" value="ENZYME, PUTATIVE (AFU_ORTHOLOGUE AFUA_8G01222)-RELATED"/>
    <property type="match status" value="1"/>
</dbReference>
<dbReference type="OrthoDB" id="3142841at2759"/>
<evidence type="ECO:0000313" key="2">
    <source>
        <dbReference type="Proteomes" id="UP000019487"/>
    </source>
</evidence>
<dbReference type="Proteomes" id="UP000019487">
    <property type="component" value="Unassembled WGS sequence"/>
</dbReference>
<accession>W9C6R1</accession>
<dbReference type="PANTHER" id="PTHR33927">
    <property type="entry name" value="TRANSMEMBRANE PROTEIN"/>
    <property type="match status" value="1"/>
</dbReference>
<reference evidence="1 2" key="1">
    <citation type="journal article" date="2014" name="Genome Announc.">
        <title>Draft genome sequence of Sclerotinia borealis, a psychrophilic plant pathogenic fungus.</title>
        <authorList>
            <person name="Mardanov A.V."/>
            <person name="Beletsky A.V."/>
            <person name="Kadnikov V.V."/>
            <person name="Ignatov A.N."/>
            <person name="Ravin N.V."/>
        </authorList>
    </citation>
    <scope>NUCLEOTIDE SEQUENCE [LARGE SCALE GENOMIC DNA]</scope>
    <source>
        <strain evidence="2">F-4157</strain>
    </source>
</reference>
<dbReference type="EMBL" id="AYSA01000485">
    <property type="protein sequence ID" value="ESZ91546.1"/>
    <property type="molecule type" value="Genomic_DNA"/>
</dbReference>
<name>W9C6R1_SCLBF</name>
<proteinExistence type="predicted"/>
<keyword evidence="2" id="KW-1185">Reference proteome</keyword>
<dbReference type="AlphaFoldDB" id="W9C6R1"/>
<evidence type="ECO:0000313" key="1">
    <source>
        <dbReference type="EMBL" id="ESZ91546.1"/>
    </source>
</evidence>
<organism evidence="1 2">
    <name type="scientific">Sclerotinia borealis (strain F-4128)</name>
    <dbReference type="NCBI Taxonomy" id="1432307"/>
    <lineage>
        <taxon>Eukaryota</taxon>
        <taxon>Fungi</taxon>
        <taxon>Dikarya</taxon>
        <taxon>Ascomycota</taxon>
        <taxon>Pezizomycotina</taxon>
        <taxon>Leotiomycetes</taxon>
        <taxon>Helotiales</taxon>
        <taxon>Sclerotiniaceae</taxon>
        <taxon>Sclerotinia</taxon>
    </lineage>
</organism>
<dbReference type="SUPFAM" id="SSF52343">
    <property type="entry name" value="Ferredoxin reductase-like, C-terminal NADP-linked domain"/>
    <property type="match status" value="1"/>
</dbReference>
<dbReference type="InterPro" id="IPR052979">
    <property type="entry name" value="Adenylate-forming_domain"/>
</dbReference>
<protein>
    <submittedName>
        <fullName evidence="1">Uncharacterized protein</fullName>
    </submittedName>
</protein>
<dbReference type="HOGENOM" id="CLU_150167_0_0_1"/>
<comment type="caution">
    <text evidence="1">The sequence shown here is derived from an EMBL/GenBank/DDBJ whole genome shotgun (WGS) entry which is preliminary data.</text>
</comment>
<sequence length="115" mass="12502">MFRSILLVAIGSGIAPCLPVILAQNTRISLFWSTRDPLTTYGDEIGGIIKALGSNAYIHNTTTMGRPATLPLVIQQYRDTDSEAVIVISKAKLTIKLVQDLEFIGIPAFGPIWDS</sequence>
<gene>
    <name evidence="1" type="ORF">SBOR_8080</name>
</gene>
<dbReference type="InterPro" id="IPR039261">
    <property type="entry name" value="FNR_nucleotide-bd"/>
</dbReference>